<dbReference type="EMBL" id="CAMGYJ010000006">
    <property type="protein sequence ID" value="CAI0432366.1"/>
    <property type="molecule type" value="Genomic_DNA"/>
</dbReference>
<dbReference type="PANTHER" id="PTHR11017">
    <property type="entry name" value="LEUCINE-RICH REPEAT-CONTAINING PROTEIN"/>
    <property type="match status" value="1"/>
</dbReference>
<dbReference type="InterPro" id="IPR032675">
    <property type="entry name" value="LRR_dom_sf"/>
</dbReference>
<name>A0AAV0LDP0_9ROSI</name>
<dbReference type="PRINTS" id="PR00364">
    <property type="entry name" value="DISEASERSIST"/>
</dbReference>
<dbReference type="GO" id="GO:0043531">
    <property type="term" value="F:ADP binding"/>
    <property type="evidence" value="ECO:0007669"/>
    <property type="project" value="InterPro"/>
</dbReference>
<dbReference type="InterPro" id="IPR042197">
    <property type="entry name" value="Apaf_helical"/>
</dbReference>
<dbReference type="Pfam" id="PF23282">
    <property type="entry name" value="WHD_ROQ1"/>
    <property type="match status" value="1"/>
</dbReference>
<evidence type="ECO:0000313" key="5">
    <source>
        <dbReference type="Proteomes" id="UP001154282"/>
    </source>
</evidence>
<dbReference type="SUPFAM" id="SSF52540">
    <property type="entry name" value="P-loop containing nucleoside triphosphate hydrolases"/>
    <property type="match status" value="1"/>
</dbReference>
<dbReference type="SMART" id="SM00255">
    <property type="entry name" value="TIR"/>
    <property type="match status" value="1"/>
</dbReference>
<dbReference type="InterPro" id="IPR002182">
    <property type="entry name" value="NB-ARC"/>
</dbReference>
<dbReference type="GO" id="GO:0006952">
    <property type="term" value="P:defense response"/>
    <property type="evidence" value="ECO:0007669"/>
    <property type="project" value="InterPro"/>
</dbReference>
<dbReference type="InterPro" id="IPR035897">
    <property type="entry name" value="Toll_tir_struct_dom_sf"/>
</dbReference>
<keyword evidence="1" id="KW-0433">Leucine-rich repeat</keyword>
<gene>
    <name evidence="4" type="ORF">LITE_LOCUS23417</name>
</gene>
<feature type="domain" description="TIR" evidence="3">
    <location>
        <begin position="10"/>
        <end position="176"/>
    </location>
</feature>
<protein>
    <recommendedName>
        <fullName evidence="3">TIR domain-containing protein</fullName>
    </recommendedName>
</protein>
<dbReference type="Pfam" id="PF01582">
    <property type="entry name" value="TIR"/>
    <property type="match status" value="1"/>
</dbReference>
<sequence>MAFSTSWSQYNYHVFLSLRGKDTGKGFGDHLYTALEQAGFHTFRDDDEIVRREELDIELQKAMQESKLFLVVFSKDFASSTWCLDQLVKIMDLRRRSFPHHIVVMPVFYVDPMLVSDQADSYAAAFASHEENSKEKAEIWRAALREVSDLGGMVLQDGRYQAEFVQDIVKEVRKKLNRPIVHTPSHLIGIESRIADIDLWLQDSSSVPIGIIYGIGGVGKTTIAKEVFNLSLDRFEASCFLPNIRETSKQPNGMGFLQKQLLNTVLYDKNVKVNNEADGSNKIKDAIGCRRVLIVLDDVGHLEQVNMIVATWDWLYKGSKIIITTRHKRLLKDDKICRKFRIEELGDDESLQLFSQHVFGKANPNDGFMEHSLRAVKYCCGIPLALREWGTFLSDIDISEWNNALDKLEAILHNGIFKVLRVSYDSLKDDLARRLFLHIACFFIGMESDYVTKILDGCELFAKAGIQDLVDRFLLTIGENNRLIMHPLLRDMAREIVRQESPDDPGRRSRLWSHDDSISVLRENTGTEAIRGIILNIQGTMTEGKHHTDPCTSCGKRHSYDDGLICKSTSKRRVLGFIRGQSADTDCTTSFSMSHEFEMKALQKMRNLQLLQLNYGKLKGNYKYLPRSLIWLSWHGSPLKCMPSCLHLEKLVVLDMQRSSLKHIWHGTKFLPALKILDISACHSLITTPDFSGLPCLEQLVLEDCINLTEVNESIGKVEKLVSLNLKGCRKLRKLPSTVLMLRQLKVIVLSGCLKLDELPHGLDKMESLKVLQADGIAL</sequence>
<organism evidence="4 5">
    <name type="scientific">Linum tenue</name>
    <dbReference type="NCBI Taxonomy" id="586396"/>
    <lineage>
        <taxon>Eukaryota</taxon>
        <taxon>Viridiplantae</taxon>
        <taxon>Streptophyta</taxon>
        <taxon>Embryophyta</taxon>
        <taxon>Tracheophyta</taxon>
        <taxon>Spermatophyta</taxon>
        <taxon>Magnoliopsida</taxon>
        <taxon>eudicotyledons</taxon>
        <taxon>Gunneridae</taxon>
        <taxon>Pentapetalae</taxon>
        <taxon>rosids</taxon>
        <taxon>fabids</taxon>
        <taxon>Malpighiales</taxon>
        <taxon>Linaceae</taxon>
        <taxon>Linum</taxon>
    </lineage>
</organism>
<dbReference type="Gene3D" id="3.80.10.10">
    <property type="entry name" value="Ribonuclease Inhibitor"/>
    <property type="match status" value="1"/>
</dbReference>
<dbReference type="InterPro" id="IPR044974">
    <property type="entry name" value="Disease_R_plants"/>
</dbReference>
<dbReference type="Pfam" id="PF00931">
    <property type="entry name" value="NB-ARC"/>
    <property type="match status" value="1"/>
</dbReference>
<evidence type="ECO:0000256" key="2">
    <source>
        <dbReference type="ARBA" id="ARBA00022737"/>
    </source>
</evidence>
<dbReference type="AlphaFoldDB" id="A0AAV0LDP0"/>
<reference evidence="4" key="1">
    <citation type="submission" date="2022-08" db="EMBL/GenBank/DDBJ databases">
        <authorList>
            <person name="Gutierrez-Valencia J."/>
        </authorList>
    </citation>
    <scope>NUCLEOTIDE SEQUENCE</scope>
</reference>
<dbReference type="InterPro" id="IPR000157">
    <property type="entry name" value="TIR_dom"/>
</dbReference>
<dbReference type="Gene3D" id="1.10.8.430">
    <property type="entry name" value="Helical domain of apoptotic protease-activating factors"/>
    <property type="match status" value="1"/>
</dbReference>
<evidence type="ECO:0000256" key="1">
    <source>
        <dbReference type="ARBA" id="ARBA00022614"/>
    </source>
</evidence>
<dbReference type="Gene3D" id="3.40.50.10140">
    <property type="entry name" value="Toll/interleukin-1 receptor homology (TIR) domain"/>
    <property type="match status" value="1"/>
</dbReference>
<dbReference type="PROSITE" id="PS50104">
    <property type="entry name" value="TIR"/>
    <property type="match status" value="1"/>
</dbReference>
<accession>A0AAV0LDP0</accession>
<dbReference type="Proteomes" id="UP001154282">
    <property type="component" value="Unassembled WGS sequence"/>
</dbReference>
<dbReference type="InterPro" id="IPR027417">
    <property type="entry name" value="P-loop_NTPase"/>
</dbReference>
<dbReference type="InterPro" id="IPR058192">
    <property type="entry name" value="WHD_ROQ1-like"/>
</dbReference>
<dbReference type="Gene3D" id="3.40.50.300">
    <property type="entry name" value="P-loop containing nucleotide triphosphate hydrolases"/>
    <property type="match status" value="1"/>
</dbReference>
<proteinExistence type="predicted"/>
<dbReference type="GO" id="GO:0007165">
    <property type="term" value="P:signal transduction"/>
    <property type="evidence" value="ECO:0007669"/>
    <property type="project" value="InterPro"/>
</dbReference>
<comment type="caution">
    <text evidence="4">The sequence shown here is derived from an EMBL/GenBank/DDBJ whole genome shotgun (WGS) entry which is preliminary data.</text>
</comment>
<dbReference type="PANTHER" id="PTHR11017:SF585">
    <property type="entry name" value="TIR DOMAIN-CONTAINING PROTEIN"/>
    <property type="match status" value="1"/>
</dbReference>
<evidence type="ECO:0000259" key="3">
    <source>
        <dbReference type="PROSITE" id="PS50104"/>
    </source>
</evidence>
<dbReference type="SUPFAM" id="SSF52200">
    <property type="entry name" value="Toll/Interleukin receptor TIR domain"/>
    <property type="match status" value="1"/>
</dbReference>
<keyword evidence="5" id="KW-1185">Reference proteome</keyword>
<evidence type="ECO:0000313" key="4">
    <source>
        <dbReference type="EMBL" id="CAI0432366.1"/>
    </source>
</evidence>
<keyword evidence="2" id="KW-0677">Repeat</keyword>
<dbReference type="SUPFAM" id="SSF52058">
    <property type="entry name" value="L domain-like"/>
    <property type="match status" value="1"/>
</dbReference>